<dbReference type="InterPro" id="IPR001538">
    <property type="entry name" value="Man6P_isomerase-2_C"/>
</dbReference>
<dbReference type="InterPro" id="IPR029044">
    <property type="entry name" value="Nucleotide-diphossugar_trans"/>
</dbReference>
<name>A0A1E7WHJ4_9BURK</name>
<dbReference type="InterPro" id="IPR051161">
    <property type="entry name" value="Mannose-6P_isomerase_type2"/>
</dbReference>
<keyword evidence="13" id="KW-1185">Reference proteome</keyword>
<dbReference type="FunFam" id="2.60.120.10:FF:000032">
    <property type="entry name" value="Mannose-1-phosphate guanylyltransferase/mannose-6-phosphate isomerase"/>
    <property type="match status" value="1"/>
</dbReference>
<evidence type="ECO:0000256" key="2">
    <source>
        <dbReference type="ARBA" id="ARBA00012387"/>
    </source>
</evidence>
<comment type="catalytic activity">
    <reaction evidence="7">
        <text>alpha-D-mannose 1-phosphate + GTP + H(+) = GDP-alpha-D-mannose + diphosphate</text>
        <dbReference type="Rhea" id="RHEA:15229"/>
        <dbReference type="ChEBI" id="CHEBI:15378"/>
        <dbReference type="ChEBI" id="CHEBI:33019"/>
        <dbReference type="ChEBI" id="CHEBI:37565"/>
        <dbReference type="ChEBI" id="CHEBI:57527"/>
        <dbReference type="ChEBI" id="CHEBI:58409"/>
        <dbReference type="EC" id="2.7.7.13"/>
    </reaction>
</comment>
<dbReference type="InterPro" id="IPR006375">
    <property type="entry name" value="Man1P_GuaTrfase/Man6P_Isoase"/>
</dbReference>
<dbReference type="InterPro" id="IPR054566">
    <property type="entry name" value="ManC/GMP-like_b-helix"/>
</dbReference>
<dbReference type="PANTHER" id="PTHR46390:SF1">
    <property type="entry name" value="MANNOSE-1-PHOSPHATE GUANYLYLTRANSFERASE"/>
    <property type="match status" value="1"/>
</dbReference>
<dbReference type="PATRIC" id="fig|762836.4.peg.3467"/>
<evidence type="ECO:0000259" key="11">
    <source>
        <dbReference type="Pfam" id="PF22640"/>
    </source>
</evidence>
<keyword evidence="4" id="KW-0548">Nucleotidyltransferase</keyword>
<dbReference type="Gene3D" id="2.60.120.10">
    <property type="entry name" value="Jelly Rolls"/>
    <property type="match status" value="1"/>
</dbReference>
<evidence type="ECO:0000256" key="5">
    <source>
        <dbReference type="ARBA" id="ARBA00022741"/>
    </source>
</evidence>
<evidence type="ECO:0000259" key="10">
    <source>
        <dbReference type="Pfam" id="PF01050"/>
    </source>
</evidence>
<proteinExistence type="inferred from homology"/>
<dbReference type="GO" id="GO:0000271">
    <property type="term" value="P:polysaccharide biosynthetic process"/>
    <property type="evidence" value="ECO:0007669"/>
    <property type="project" value="InterPro"/>
</dbReference>
<dbReference type="GO" id="GO:0004475">
    <property type="term" value="F:mannose-1-phosphate guanylyltransferase (GTP) activity"/>
    <property type="evidence" value="ECO:0007669"/>
    <property type="project" value="UniProtKB-EC"/>
</dbReference>
<sequence>MKIYPVILSGGAGTRLWPLSRAMMPKQLLPLVSDRSMLQETVLRLPEGATMAAPLIVCGNEHRFMVAEQMREIGVTPLGIMLECVGRNTAPAVAAAAHFLLTQDPDAVMLVLPADHVINDRAGFHAAIAHAAELVNDGALATFGIVPTGPETGYGYIRRGDAVVADSGSYKVDRFVEKPDLATAQGFLADGAYYWNSGMFLFQAQTYLNELRALQPAMEASAADAVRLAYRDLDFCRLDEASFAASPSESIDYAVMEHTRRAVVVAADIGWNDVGSWSALWDVEKHDADGNASRGDVYLDGVTNSLVRAESRIVAVIGVQDLVVVETADAVLVTHRDHVQRVKKVVEHLNADDRTEHLHHTKVYRPWGSYEGIDIGERFQVKRITVNPGGKLSLQMHHHRAEHWIVVSGTARVTCGENVTLLSENQSTYIPIGMNHRLENPGKLPLHLIEVQSGSYLGEDDIVRFEDVYQRA</sequence>
<keyword evidence="3" id="KW-0808">Transferase</keyword>
<dbReference type="InterPro" id="IPR005835">
    <property type="entry name" value="NTP_transferase_dom"/>
</dbReference>
<dbReference type="EMBL" id="LROM01000093">
    <property type="protein sequence ID" value="OEZ98098.1"/>
    <property type="molecule type" value="Genomic_DNA"/>
</dbReference>
<evidence type="ECO:0000256" key="7">
    <source>
        <dbReference type="ARBA" id="ARBA00047343"/>
    </source>
</evidence>
<dbReference type="Pfam" id="PF01050">
    <property type="entry name" value="MannoseP_isomer"/>
    <property type="match status" value="1"/>
</dbReference>
<dbReference type="FunFam" id="3.90.550.10:FF:000046">
    <property type="entry name" value="Mannose-1-phosphate guanylyltransferase (GDP)"/>
    <property type="match status" value="1"/>
</dbReference>
<gene>
    <name evidence="12" type="primary">algA</name>
    <name evidence="12" type="ORF">DUPY_33710</name>
</gene>
<dbReference type="RefSeq" id="WP_070249548.1">
    <property type="nucleotide sequence ID" value="NZ_LROM01000093.1"/>
</dbReference>
<dbReference type="Proteomes" id="UP000175989">
    <property type="component" value="Unassembled WGS sequence"/>
</dbReference>
<evidence type="ECO:0000313" key="12">
    <source>
        <dbReference type="EMBL" id="OEZ98098.1"/>
    </source>
</evidence>
<evidence type="ECO:0000256" key="8">
    <source>
        <dbReference type="RuleBase" id="RU004190"/>
    </source>
</evidence>
<dbReference type="OrthoDB" id="9806359at2"/>
<evidence type="ECO:0000259" key="9">
    <source>
        <dbReference type="Pfam" id="PF00483"/>
    </source>
</evidence>
<dbReference type="SUPFAM" id="SSF51182">
    <property type="entry name" value="RmlC-like cupins"/>
    <property type="match status" value="1"/>
</dbReference>
<feature type="domain" description="MannoseP isomerase/GMP-like beta-helix" evidence="11">
    <location>
        <begin position="303"/>
        <end position="349"/>
    </location>
</feature>
<dbReference type="AlphaFoldDB" id="A0A1E7WHJ4"/>
<evidence type="ECO:0000256" key="1">
    <source>
        <dbReference type="ARBA" id="ARBA00006115"/>
    </source>
</evidence>
<evidence type="ECO:0000313" key="13">
    <source>
        <dbReference type="Proteomes" id="UP000175989"/>
    </source>
</evidence>
<dbReference type="InterPro" id="IPR014710">
    <property type="entry name" value="RmlC-like_jellyroll"/>
</dbReference>
<dbReference type="GO" id="GO:0009298">
    <property type="term" value="P:GDP-mannose biosynthetic process"/>
    <property type="evidence" value="ECO:0007669"/>
    <property type="project" value="TreeGrafter"/>
</dbReference>
<protein>
    <recommendedName>
        <fullName evidence="2">mannose-1-phosphate guanylyltransferase</fullName>
        <ecNumber evidence="2">2.7.7.13</ecNumber>
    </recommendedName>
</protein>
<feature type="domain" description="Nucleotidyl transferase" evidence="9">
    <location>
        <begin position="5"/>
        <end position="288"/>
    </location>
</feature>
<dbReference type="PANTHER" id="PTHR46390">
    <property type="entry name" value="MANNOSE-1-PHOSPHATE GUANYLYLTRANSFERASE"/>
    <property type="match status" value="1"/>
</dbReference>
<dbReference type="Gene3D" id="3.90.550.10">
    <property type="entry name" value="Spore Coat Polysaccharide Biosynthesis Protein SpsA, Chain A"/>
    <property type="match status" value="1"/>
</dbReference>
<evidence type="ECO:0000256" key="3">
    <source>
        <dbReference type="ARBA" id="ARBA00022679"/>
    </source>
</evidence>
<dbReference type="CDD" id="cd02213">
    <property type="entry name" value="cupin_PMI_typeII_C"/>
    <property type="match status" value="1"/>
</dbReference>
<accession>A0A1E7WHJ4</accession>
<dbReference type="Pfam" id="PF00483">
    <property type="entry name" value="NTP_transferase"/>
    <property type="match status" value="1"/>
</dbReference>
<comment type="caution">
    <text evidence="12">The sequence shown here is derived from an EMBL/GenBank/DDBJ whole genome shotgun (WGS) entry which is preliminary data.</text>
</comment>
<dbReference type="SUPFAM" id="SSF53448">
    <property type="entry name" value="Nucleotide-diphospho-sugar transferases"/>
    <property type="match status" value="1"/>
</dbReference>
<evidence type="ECO:0000256" key="6">
    <source>
        <dbReference type="ARBA" id="ARBA00023134"/>
    </source>
</evidence>
<dbReference type="InterPro" id="IPR011051">
    <property type="entry name" value="RmlC_Cupin_sf"/>
</dbReference>
<organism evidence="12 13">
    <name type="scientific">Duganella phyllosphaerae</name>
    <dbReference type="NCBI Taxonomy" id="762836"/>
    <lineage>
        <taxon>Bacteria</taxon>
        <taxon>Pseudomonadati</taxon>
        <taxon>Pseudomonadota</taxon>
        <taxon>Betaproteobacteria</taxon>
        <taxon>Burkholderiales</taxon>
        <taxon>Oxalobacteraceae</taxon>
        <taxon>Telluria group</taxon>
        <taxon>Duganella</taxon>
    </lineage>
</organism>
<dbReference type="EC" id="2.7.7.13" evidence="2"/>
<dbReference type="Pfam" id="PF22640">
    <property type="entry name" value="ManC_GMP_beta-helix"/>
    <property type="match status" value="1"/>
</dbReference>
<comment type="similarity">
    <text evidence="1 8">Belongs to the mannose-6-phosphate isomerase type 2 family.</text>
</comment>
<feature type="domain" description="Mannose-6-phosphate isomerase type II C-terminal" evidence="10">
    <location>
        <begin position="353"/>
        <end position="467"/>
    </location>
</feature>
<dbReference type="InterPro" id="IPR049577">
    <property type="entry name" value="GMPP_N"/>
</dbReference>
<dbReference type="NCBIfam" id="TIGR01479">
    <property type="entry name" value="GMP_PMI"/>
    <property type="match status" value="1"/>
</dbReference>
<evidence type="ECO:0000256" key="4">
    <source>
        <dbReference type="ARBA" id="ARBA00022695"/>
    </source>
</evidence>
<keyword evidence="6" id="KW-0342">GTP-binding</keyword>
<keyword evidence="5" id="KW-0547">Nucleotide-binding</keyword>
<dbReference type="GO" id="GO:0005525">
    <property type="term" value="F:GTP binding"/>
    <property type="evidence" value="ECO:0007669"/>
    <property type="project" value="UniProtKB-KW"/>
</dbReference>
<dbReference type="CDD" id="cd02509">
    <property type="entry name" value="GDP-M1P_Guanylyltransferase"/>
    <property type="match status" value="1"/>
</dbReference>
<reference evidence="13" key="1">
    <citation type="journal article" date="2016" name="Front. Microbiol.">
        <title>Molecular Keys to the Janthinobacterium and Duganella spp. Interaction with the Plant Pathogen Fusarium graminearum.</title>
        <authorList>
            <person name="Haack F.S."/>
            <person name="Poehlein A."/>
            <person name="Kroger C."/>
            <person name="Voigt C.A."/>
            <person name="Piepenbring M."/>
            <person name="Bode H.B."/>
            <person name="Daniel R."/>
            <person name="Schafer W."/>
            <person name="Streit W.R."/>
        </authorList>
    </citation>
    <scope>NUCLEOTIDE SEQUENCE [LARGE SCALE GENOMIC DNA]</scope>
    <source>
        <strain evidence="13">T54</strain>
    </source>
</reference>